<dbReference type="Proteomes" id="UP001307889">
    <property type="component" value="Chromosome 4"/>
</dbReference>
<proteinExistence type="predicted"/>
<evidence type="ECO:0000313" key="1">
    <source>
        <dbReference type="EMBL" id="BES93899.1"/>
    </source>
</evidence>
<protein>
    <submittedName>
        <fullName evidence="1">Uncharacterized protein</fullName>
    </submittedName>
</protein>
<organism evidence="1 2">
    <name type="scientific">Nesidiocoris tenuis</name>
    <dbReference type="NCBI Taxonomy" id="355587"/>
    <lineage>
        <taxon>Eukaryota</taxon>
        <taxon>Metazoa</taxon>
        <taxon>Ecdysozoa</taxon>
        <taxon>Arthropoda</taxon>
        <taxon>Hexapoda</taxon>
        <taxon>Insecta</taxon>
        <taxon>Pterygota</taxon>
        <taxon>Neoptera</taxon>
        <taxon>Paraneoptera</taxon>
        <taxon>Hemiptera</taxon>
        <taxon>Heteroptera</taxon>
        <taxon>Panheteroptera</taxon>
        <taxon>Cimicomorpha</taxon>
        <taxon>Miridae</taxon>
        <taxon>Dicyphina</taxon>
        <taxon>Nesidiocoris</taxon>
    </lineage>
</organism>
<name>A0ABN7ARI6_9HEMI</name>
<keyword evidence="2" id="KW-1185">Reference proteome</keyword>
<reference evidence="1 2" key="1">
    <citation type="submission" date="2023-09" db="EMBL/GenBank/DDBJ databases">
        <title>Nesidiocoris tenuis whole genome shotgun sequence.</title>
        <authorList>
            <person name="Shibata T."/>
            <person name="Shimoda M."/>
            <person name="Kobayashi T."/>
            <person name="Uehara T."/>
        </authorList>
    </citation>
    <scope>NUCLEOTIDE SEQUENCE [LARGE SCALE GENOMIC DNA]</scope>
    <source>
        <strain evidence="1 2">Japan</strain>
    </source>
</reference>
<dbReference type="EMBL" id="AP028912">
    <property type="protein sequence ID" value="BES93899.1"/>
    <property type="molecule type" value="Genomic_DNA"/>
</dbReference>
<gene>
    <name evidence="1" type="ORF">NTJ_06709</name>
</gene>
<accession>A0ABN7ARI6</accession>
<sequence>MLCRYQIERDAGRAVDSRPYTRQDVAFKRRTSEQAPKRIIVYFLRFFRTGLRLKHLGCTWTRFLSRSGSERDRKCVNYWDGFPISFQEPHATRSALPAV</sequence>
<evidence type="ECO:0000313" key="2">
    <source>
        <dbReference type="Proteomes" id="UP001307889"/>
    </source>
</evidence>